<reference evidence="3 4" key="1">
    <citation type="submission" date="2013-09" db="EMBL/GenBank/DDBJ databases">
        <title>Corchorus capsularis genome sequencing.</title>
        <authorList>
            <person name="Alam M."/>
            <person name="Haque M.S."/>
            <person name="Islam M.S."/>
            <person name="Emdad E.M."/>
            <person name="Islam M.M."/>
            <person name="Ahmed B."/>
            <person name="Halim A."/>
            <person name="Hossen Q.M.M."/>
            <person name="Hossain M.Z."/>
            <person name="Ahmed R."/>
            <person name="Khan M.M."/>
            <person name="Islam R."/>
            <person name="Rashid M.M."/>
            <person name="Khan S.A."/>
            <person name="Rahman M.S."/>
            <person name="Alam M."/>
        </authorList>
    </citation>
    <scope>NUCLEOTIDE SEQUENCE [LARGE SCALE GENOMIC DNA]</scope>
    <source>
        <strain evidence="4">cv. CVL-1</strain>
        <tissue evidence="3">Whole seedling</tissue>
    </source>
</reference>
<evidence type="ECO:0000313" key="3">
    <source>
        <dbReference type="EMBL" id="OMO79679.1"/>
    </source>
</evidence>
<dbReference type="PANTHER" id="PTHR33512">
    <property type="entry name" value="PROTEIN, PUTATIVE (DUF1191)-RELATED"/>
    <property type="match status" value="1"/>
</dbReference>
<feature type="signal peptide" evidence="2">
    <location>
        <begin position="1"/>
        <end position="22"/>
    </location>
</feature>
<proteinExistence type="predicted"/>
<keyword evidence="2" id="KW-0732">Signal</keyword>
<dbReference type="EMBL" id="AWWV01010364">
    <property type="protein sequence ID" value="OMO79679.1"/>
    <property type="molecule type" value="Genomic_DNA"/>
</dbReference>
<dbReference type="PANTHER" id="PTHR33512:SF4">
    <property type="entry name" value="PROTEIN, PUTATIVE (DUF1191)-RELATED"/>
    <property type="match status" value="1"/>
</dbReference>
<organism evidence="3 4">
    <name type="scientific">Corchorus capsularis</name>
    <name type="common">Jute</name>
    <dbReference type="NCBI Taxonomy" id="210143"/>
    <lineage>
        <taxon>Eukaryota</taxon>
        <taxon>Viridiplantae</taxon>
        <taxon>Streptophyta</taxon>
        <taxon>Embryophyta</taxon>
        <taxon>Tracheophyta</taxon>
        <taxon>Spermatophyta</taxon>
        <taxon>Magnoliopsida</taxon>
        <taxon>eudicotyledons</taxon>
        <taxon>Gunneridae</taxon>
        <taxon>Pentapetalae</taxon>
        <taxon>rosids</taxon>
        <taxon>malvids</taxon>
        <taxon>Malvales</taxon>
        <taxon>Malvaceae</taxon>
        <taxon>Grewioideae</taxon>
        <taxon>Apeibeae</taxon>
        <taxon>Corchorus</taxon>
    </lineage>
</organism>
<dbReference type="InterPro" id="IPR010605">
    <property type="entry name" value="DUF1191"/>
</dbReference>
<sequence length="294" mass="32733">MKLKLIFLLVFGLCFSSLSVHGSNNFSNDSLDTFLQDFAFKALVVRHRPLTGALYKASLPSNLSGMDVSIARIRSRTLWTRGANLSSFHIPSKTVPFPHVIRLAIVYQNLGNWSSHYYKIPGYSLITSVVGFMVFDASDTKATSLRNINLDTMGNPVSVHFPNLKFPDGMNSDSVKCVAFSINGTIHFSDMILPNVCYTSEQGHFSIVVGVKRKQMMRPWYPWVIGVVIGFAALVLTVYFGLVFIRLVKTKRIQAMERQADEGVIFDNRWVGSSKIPSAAVTRTQPVLENGGFP</sequence>
<feature type="chain" id="PRO_5013159103" description="Legume lectin domain-containing protein" evidence="2">
    <location>
        <begin position="23"/>
        <end position="294"/>
    </location>
</feature>
<dbReference type="OrthoDB" id="768690at2759"/>
<name>A0A1R3IAR8_COCAP</name>
<evidence type="ECO:0000256" key="1">
    <source>
        <dbReference type="SAM" id="Phobius"/>
    </source>
</evidence>
<feature type="transmembrane region" description="Helical" evidence="1">
    <location>
        <begin position="220"/>
        <end position="248"/>
    </location>
</feature>
<protein>
    <recommendedName>
        <fullName evidence="5">Legume lectin domain-containing protein</fullName>
    </recommendedName>
</protein>
<dbReference type="Gramene" id="OMO79679">
    <property type="protein sequence ID" value="OMO79679"/>
    <property type="gene ID" value="CCACVL1_13510"/>
</dbReference>
<dbReference type="Proteomes" id="UP000188268">
    <property type="component" value="Unassembled WGS sequence"/>
</dbReference>
<keyword evidence="1" id="KW-0812">Transmembrane</keyword>
<dbReference type="GO" id="GO:0016020">
    <property type="term" value="C:membrane"/>
    <property type="evidence" value="ECO:0007669"/>
    <property type="project" value="TreeGrafter"/>
</dbReference>
<evidence type="ECO:0000313" key="4">
    <source>
        <dbReference type="Proteomes" id="UP000188268"/>
    </source>
</evidence>
<comment type="caution">
    <text evidence="3">The sequence shown here is derived from an EMBL/GenBank/DDBJ whole genome shotgun (WGS) entry which is preliminary data.</text>
</comment>
<dbReference type="AlphaFoldDB" id="A0A1R3IAR8"/>
<evidence type="ECO:0008006" key="5">
    <source>
        <dbReference type="Google" id="ProtNLM"/>
    </source>
</evidence>
<dbReference type="OMA" id="HISRMVL"/>
<accession>A0A1R3IAR8</accession>
<gene>
    <name evidence="3" type="ORF">CCACVL1_13510</name>
</gene>
<evidence type="ECO:0000256" key="2">
    <source>
        <dbReference type="SAM" id="SignalP"/>
    </source>
</evidence>
<keyword evidence="4" id="KW-1185">Reference proteome</keyword>
<keyword evidence="1" id="KW-0472">Membrane</keyword>
<dbReference type="STRING" id="210143.A0A1R3IAR8"/>
<keyword evidence="1" id="KW-1133">Transmembrane helix</keyword>
<dbReference type="Pfam" id="PF06697">
    <property type="entry name" value="DUF1191"/>
    <property type="match status" value="1"/>
</dbReference>